<accession>A0A507CQ23</accession>
<protein>
    <submittedName>
        <fullName evidence="2">Uncharacterized protein</fullName>
    </submittedName>
</protein>
<feature type="signal peptide" evidence="1">
    <location>
        <begin position="1"/>
        <end position="22"/>
    </location>
</feature>
<evidence type="ECO:0000313" key="3">
    <source>
        <dbReference type="Proteomes" id="UP000320475"/>
    </source>
</evidence>
<evidence type="ECO:0000313" key="2">
    <source>
        <dbReference type="EMBL" id="TPX41239.1"/>
    </source>
</evidence>
<feature type="non-terminal residue" evidence="2">
    <location>
        <position position="217"/>
    </location>
</feature>
<keyword evidence="1" id="KW-0732">Signal</keyword>
<comment type="caution">
    <text evidence="2">The sequence shown here is derived from an EMBL/GenBank/DDBJ whole genome shotgun (WGS) entry which is preliminary data.</text>
</comment>
<organism evidence="2 3">
    <name type="scientific">Synchytrium endobioticum</name>
    <dbReference type="NCBI Taxonomy" id="286115"/>
    <lineage>
        <taxon>Eukaryota</taxon>
        <taxon>Fungi</taxon>
        <taxon>Fungi incertae sedis</taxon>
        <taxon>Chytridiomycota</taxon>
        <taxon>Chytridiomycota incertae sedis</taxon>
        <taxon>Chytridiomycetes</taxon>
        <taxon>Synchytriales</taxon>
        <taxon>Synchytriaceae</taxon>
        <taxon>Synchytrium</taxon>
    </lineage>
</organism>
<name>A0A507CQ23_9FUNG</name>
<feature type="chain" id="PRO_5021414235" evidence="1">
    <location>
        <begin position="23"/>
        <end position="217"/>
    </location>
</feature>
<evidence type="ECO:0000256" key="1">
    <source>
        <dbReference type="SAM" id="SignalP"/>
    </source>
</evidence>
<reference evidence="2 3" key="1">
    <citation type="journal article" date="2019" name="Sci. Rep.">
        <title>Comparative genomics of chytrid fungi reveal insights into the obligate biotrophic and pathogenic lifestyle of Synchytrium endobioticum.</title>
        <authorList>
            <person name="van de Vossenberg B.T.L.H."/>
            <person name="Warris S."/>
            <person name="Nguyen H.D.T."/>
            <person name="van Gent-Pelzer M.P.E."/>
            <person name="Joly D.L."/>
            <person name="van de Geest H.C."/>
            <person name="Bonants P.J.M."/>
            <person name="Smith D.S."/>
            <person name="Levesque C.A."/>
            <person name="van der Lee T.A.J."/>
        </authorList>
    </citation>
    <scope>NUCLEOTIDE SEQUENCE [LARGE SCALE GENOMIC DNA]</scope>
    <source>
        <strain evidence="2 3">LEV6574</strain>
    </source>
</reference>
<dbReference type="VEuPathDB" id="FungiDB:SeMB42_g04087"/>
<gene>
    <name evidence="2" type="ORF">SeLEV6574_g06186</name>
</gene>
<sequence length="217" mass="25351">MGKNIMIIAFAALLIFVTLTQSTPRHPYDTEIDAYTTNIEKLRLDLQSDMNEIKRRTLANYQYRGITFREILEKDFESRSRALQSTAGWTQRWTYEQLIELPKTDNRLLPVCIAHEELIIDRANHDIIRLQQYRAATFKRSKKTKVDLRLSLYVQFIEDHRKKIELFRQGDMVGTSEPMATSTNYVDRPTLDLLSQHRAYDSDAPPSGTSDRINRPV</sequence>
<dbReference type="AlphaFoldDB" id="A0A507CQ23"/>
<dbReference type="Proteomes" id="UP000320475">
    <property type="component" value="Unassembled WGS sequence"/>
</dbReference>
<dbReference type="EMBL" id="QEAM01000333">
    <property type="protein sequence ID" value="TPX41239.1"/>
    <property type="molecule type" value="Genomic_DNA"/>
</dbReference>
<proteinExistence type="predicted"/>